<gene>
    <name evidence="1" type="ORF">EYC84_000487</name>
</gene>
<sequence length="86" mass="9767">MHRYFGRYAAQSISLTIRLPFIPFRLDITIPPLPVLALPSPKYLDFLHYAQSHHAICIACSSIQPCTPHSTKLNLSNPPKKNQKIQ</sequence>
<organism evidence="1 2">
    <name type="scientific">Monilinia fructicola</name>
    <name type="common">Brown rot fungus</name>
    <name type="synonym">Ciboria fructicola</name>
    <dbReference type="NCBI Taxonomy" id="38448"/>
    <lineage>
        <taxon>Eukaryota</taxon>
        <taxon>Fungi</taxon>
        <taxon>Dikarya</taxon>
        <taxon>Ascomycota</taxon>
        <taxon>Pezizomycotina</taxon>
        <taxon>Leotiomycetes</taxon>
        <taxon>Helotiales</taxon>
        <taxon>Sclerotiniaceae</taxon>
        <taxon>Monilinia</taxon>
    </lineage>
</organism>
<reference evidence="1 2" key="1">
    <citation type="submission" date="2019-06" db="EMBL/GenBank/DDBJ databases">
        <title>Genome Sequence of the Brown Rot Fungal Pathogen Monilinia fructicola.</title>
        <authorList>
            <person name="De Miccolis Angelini R.M."/>
            <person name="Landi L."/>
            <person name="Abate D."/>
            <person name="Pollastro S."/>
            <person name="Romanazzi G."/>
            <person name="Faretra F."/>
        </authorList>
    </citation>
    <scope>NUCLEOTIDE SEQUENCE [LARGE SCALE GENOMIC DNA]</scope>
    <source>
        <strain evidence="1 2">Mfrc123</strain>
    </source>
</reference>
<keyword evidence="2" id="KW-1185">Reference proteome</keyword>
<name>A0A5M9JTL9_MONFR</name>
<proteinExistence type="predicted"/>
<protein>
    <submittedName>
        <fullName evidence="1">Uncharacterized protein</fullName>
    </submittedName>
</protein>
<accession>A0A5M9JTL9</accession>
<evidence type="ECO:0000313" key="1">
    <source>
        <dbReference type="EMBL" id="KAA8571142.1"/>
    </source>
</evidence>
<comment type="caution">
    <text evidence="1">The sequence shown here is derived from an EMBL/GenBank/DDBJ whole genome shotgun (WGS) entry which is preliminary data.</text>
</comment>
<dbReference type="Proteomes" id="UP000322873">
    <property type="component" value="Unassembled WGS sequence"/>
</dbReference>
<evidence type="ECO:0000313" key="2">
    <source>
        <dbReference type="Proteomes" id="UP000322873"/>
    </source>
</evidence>
<dbReference type="EMBL" id="VICG01000006">
    <property type="protein sequence ID" value="KAA8571142.1"/>
    <property type="molecule type" value="Genomic_DNA"/>
</dbReference>
<dbReference type="AlphaFoldDB" id="A0A5M9JTL9"/>